<keyword evidence="2" id="KW-1185">Reference proteome</keyword>
<organism evidence="1 2">
    <name type="scientific">Ideonella livida</name>
    <dbReference type="NCBI Taxonomy" id="2707176"/>
    <lineage>
        <taxon>Bacteria</taxon>
        <taxon>Pseudomonadati</taxon>
        <taxon>Pseudomonadota</taxon>
        <taxon>Betaproteobacteria</taxon>
        <taxon>Burkholderiales</taxon>
        <taxon>Sphaerotilaceae</taxon>
        <taxon>Ideonella</taxon>
    </lineage>
</organism>
<reference evidence="1 2" key="1">
    <citation type="submission" date="2020-02" db="EMBL/GenBank/DDBJ databases">
        <title>Ideonella bacterium strain TBM-1.</title>
        <authorList>
            <person name="Chen W.-M."/>
        </authorList>
    </citation>
    <scope>NUCLEOTIDE SEQUENCE [LARGE SCALE GENOMIC DNA]</scope>
    <source>
        <strain evidence="1 2">TBM-1</strain>
    </source>
</reference>
<evidence type="ECO:0000313" key="1">
    <source>
        <dbReference type="EMBL" id="NDY92710.1"/>
    </source>
</evidence>
<evidence type="ECO:0000313" key="2">
    <source>
        <dbReference type="Proteomes" id="UP000484255"/>
    </source>
</evidence>
<dbReference type="RefSeq" id="WP_163458763.1">
    <property type="nucleotide sequence ID" value="NZ_JAAGOH010000021.1"/>
</dbReference>
<dbReference type="Proteomes" id="UP000484255">
    <property type="component" value="Unassembled WGS sequence"/>
</dbReference>
<dbReference type="EMBL" id="JAAGOH010000021">
    <property type="protein sequence ID" value="NDY92710.1"/>
    <property type="molecule type" value="Genomic_DNA"/>
</dbReference>
<name>A0A7C9PJL9_9BURK</name>
<proteinExistence type="predicted"/>
<dbReference type="AlphaFoldDB" id="A0A7C9PJL9"/>
<sequence>MSNLFTRLIRVVAQPLQAAQPVGQRDLPAVVELDRAALRAVAGGNGSTQSPKTEW</sequence>
<gene>
    <name evidence="1" type="ORF">G3A44_16080</name>
</gene>
<protein>
    <submittedName>
        <fullName evidence="1">Uncharacterized protein</fullName>
    </submittedName>
</protein>
<comment type="caution">
    <text evidence="1">The sequence shown here is derived from an EMBL/GenBank/DDBJ whole genome shotgun (WGS) entry which is preliminary data.</text>
</comment>
<accession>A0A7C9PJL9</accession>